<sequence>MELRHLRYFIEVALEENVTRAAEKLHVSQPALSRQVRDLEEELGFSLLERSAKSISLTEAGRVFLDEASEVLKRLEKGIAVAREAAEGEGGELHVGYAPSLTVKILPPTIRAFQASFPKVRVKLHDLSSEEMVAGLRNGELDFAFMLDSEVRSSVGFRFVALKEEGLRLAVGNEHELAGAGKVALSQLKKETLVGFNLQEYPEYGNLLGRIFRSGGKKLRLAEEHESVSSLVAAVEAGMGVAIVTESLSCVAGGRVTLLELAEEAECLVVGIAWKERALSAKELAFCEKAKAACDLA</sequence>
<proteinExistence type="inferred from homology"/>
<evidence type="ECO:0000256" key="3">
    <source>
        <dbReference type="ARBA" id="ARBA00023125"/>
    </source>
</evidence>
<dbReference type="CDD" id="cd08414">
    <property type="entry name" value="PBP2_LTTR_aromatics_like"/>
    <property type="match status" value="1"/>
</dbReference>
<dbReference type="GO" id="GO:0003700">
    <property type="term" value="F:DNA-binding transcription factor activity"/>
    <property type="evidence" value="ECO:0007669"/>
    <property type="project" value="InterPro"/>
</dbReference>
<keyword evidence="7" id="KW-1185">Reference proteome</keyword>
<dbReference type="Pfam" id="PF00126">
    <property type="entry name" value="HTH_1"/>
    <property type="match status" value="1"/>
</dbReference>
<dbReference type="SUPFAM" id="SSF46785">
    <property type="entry name" value="Winged helix' DNA-binding domain"/>
    <property type="match status" value="1"/>
</dbReference>
<dbReference type="GO" id="GO:0003677">
    <property type="term" value="F:DNA binding"/>
    <property type="evidence" value="ECO:0007669"/>
    <property type="project" value="UniProtKB-KW"/>
</dbReference>
<keyword evidence="4" id="KW-0804">Transcription</keyword>
<evidence type="ECO:0000313" key="6">
    <source>
        <dbReference type="EMBL" id="MBD5782094.1"/>
    </source>
</evidence>
<dbReference type="InterPro" id="IPR036390">
    <property type="entry name" value="WH_DNA-bd_sf"/>
</dbReference>
<evidence type="ECO:0000259" key="5">
    <source>
        <dbReference type="PROSITE" id="PS50931"/>
    </source>
</evidence>
<dbReference type="Gene3D" id="3.40.190.10">
    <property type="entry name" value="Periplasmic binding protein-like II"/>
    <property type="match status" value="2"/>
</dbReference>
<dbReference type="EMBL" id="JACYFG010000051">
    <property type="protein sequence ID" value="MBD5782094.1"/>
    <property type="molecule type" value="Genomic_DNA"/>
</dbReference>
<dbReference type="SUPFAM" id="SSF53850">
    <property type="entry name" value="Periplasmic binding protein-like II"/>
    <property type="match status" value="1"/>
</dbReference>
<dbReference type="Gene3D" id="1.10.10.10">
    <property type="entry name" value="Winged helix-like DNA-binding domain superfamily/Winged helix DNA-binding domain"/>
    <property type="match status" value="1"/>
</dbReference>
<dbReference type="Proteomes" id="UP000622317">
    <property type="component" value="Unassembled WGS sequence"/>
</dbReference>
<keyword evidence="3" id="KW-0238">DNA-binding</keyword>
<dbReference type="PANTHER" id="PTHR30346:SF17">
    <property type="entry name" value="LYSR FAMILY TRANSCRIPTIONAL REGULATOR"/>
    <property type="match status" value="1"/>
</dbReference>
<dbReference type="GO" id="GO:0032993">
    <property type="term" value="C:protein-DNA complex"/>
    <property type="evidence" value="ECO:0007669"/>
    <property type="project" value="TreeGrafter"/>
</dbReference>
<dbReference type="InterPro" id="IPR036388">
    <property type="entry name" value="WH-like_DNA-bd_sf"/>
</dbReference>
<feature type="domain" description="HTH lysR-type" evidence="5">
    <location>
        <begin position="1"/>
        <end position="58"/>
    </location>
</feature>
<comment type="similarity">
    <text evidence="1">Belongs to the LysR transcriptional regulatory family.</text>
</comment>
<dbReference type="Pfam" id="PF03466">
    <property type="entry name" value="LysR_substrate"/>
    <property type="match status" value="1"/>
</dbReference>
<dbReference type="FunFam" id="1.10.10.10:FF:000001">
    <property type="entry name" value="LysR family transcriptional regulator"/>
    <property type="match status" value="1"/>
</dbReference>
<name>A0A927FC21_9BACT</name>
<protein>
    <submittedName>
        <fullName evidence="6">LysR family transcriptional regulator</fullName>
    </submittedName>
</protein>
<reference evidence="6" key="1">
    <citation type="submission" date="2020-09" db="EMBL/GenBank/DDBJ databases">
        <title>Pelagicoccus enzymogenes sp. nov. with an EPS production, isolated from marine sediment.</title>
        <authorList>
            <person name="Feng X."/>
        </authorList>
    </citation>
    <scope>NUCLEOTIDE SEQUENCE</scope>
    <source>
        <strain evidence="6">NFK12</strain>
    </source>
</reference>
<dbReference type="PROSITE" id="PS50931">
    <property type="entry name" value="HTH_LYSR"/>
    <property type="match status" value="1"/>
</dbReference>
<dbReference type="InterPro" id="IPR000847">
    <property type="entry name" value="LysR_HTH_N"/>
</dbReference>
<keyword evidence="2" id="KW-0805">Transcription regulation</keyword>
<dbReference type="PANTHER" id="PTHR30346">
    <property type="entry name" value="TRANSCRIPTIONAL DUAL REGULATOR HCAR-RELATED"/>
    <property type="match status" value="1"/>
</dbReference>
<evidence type="ECO:0000256" key="1">
    <source>
        <dbReference type="ARBA" id="ARBA00009437"/>
    </source>
</evidence>
<dbReference type="InterPro" id="IPR005119">
    <property type="entry name" value="LysR_subst-bd"/>
</dbReference>
<dbReference type="PRINTS" id="PR00039">
    <property type="entry name" value="HTHLYSR"/>
</dbReference>
<evidence type="ECO:0000313" key="7">
    <source>
        <dbReference type="Proteomes" id="UP000622317"/>
    </source>
</evidence>
<organism evidence="6 7">
    <name type="scientific">Pelagicoccus enzymogenes</name>
    <dbReference type="NCBI Taxonomy" id="2773457"/>
    <lineage>
        <taxon>Bacteria</taxon>
        <taxon>Pseudomonadati</taxon>
        <taxon>Verrucomicrobiota</taxon>
        <taxon>Opitutia</taxon>
        <taxon>Puniceicoccales</taxon>
        <taxon>Pelagicoccaceae</taxon>
        <taxon>Pelagicoccus</taxon>
    </lineage>
</organism>
<comment type="caution">
    <text evidence="6">The sequence shown here is derived from an EMBL/GenBank/DDBJ whole genome shotgun (WGS) entry which is preliminary data.</text>
</comment>
<evidence type="ECO:0000256" key="4">
    <source>
        <dbReference type="ARBA" id="ARBA00023163"/>
    </source>
</evidence>
<accession>A0A927FC21</accession>
<dbReference type="AlphaFoldDB" id="A0A927FC21"/>
<evidence type="ECO:0000256" key="2">
    <source>
        <dbReference type="ARBA" id="ARBA00023015"/>
    </source>
</evidence>
<gene>
    <name evidence="6" type="ORF">IEN85_21525</name>
</gene>